<evidence type="ECO:0000313" key="2">
    <source>
        <dbReference type="Proteomes" id="UP000317243"/>
    </source>
</evidence>
<dbReference type="Pfam" id="PF07024">
    <property type="entry name" value="ImpE"/>
    <property type="match status" value="1"/>
</dbReference>
<protein>
    <submittedName>
        <fullName evidence="1">ImpE protein</fullName>
    </submittedName>
</protein>
<organism evidence="1 2">
    <name type="scientific">Thalassoglobus neptunius</name>
    <dbReference type="NCBI Taxonomy" id="1938619"/>
    <lineage>
        <taxon>Bacteria</taxon>
        <taxon>Pseudomonadati</taxon>
        <taxon>Planctomycetota</taxon>
        <taxon>Planctomycetia</taxon>
        <taxon>Planctomycetales</taxon>
        <taxon>Planctomycetaceae</taxon>
        <taxon>Thalassoglobus</taxon>
    </lineage>
</organism>
<reference evidence="1 2" key="1">
    <citation type="submission" date="2019-02" db="EMBL/GenBank/DDBJ databases">
        <title>Deep-cultivation of Planctomycetes and their phenomic and genomic characterization uncovers novel biology.</title>
        <authorList>
            <person name="Wiegand S."/>
            <person name="Jogler M."/>
            <person name="Boedeker C."/>
            <person name="Pinto D."/>
            <person name="Vollmers J."/>
            <person name="Rivas-Marin E."/>
            <person name="Kohn T."/>
            <person name="Peeters S.H."/>
            <person name="Heuer A."/>
            <person name="Rast P."/>
            <person name="Oberbeckmann S."/>
            <person name="Bunk B."/>
            <person name="Jeske O."/>
            <person name="Meyerdierks A."/>
            <person name="Storesund J.E."/>
            <person name="Kallscheuer N."/>
            <person name="Luecker S."/>
            <person name="Lage O.M."/>
            <person name="Pohl T."/>
            <person name="Merkel B.J."/>
            <person name="Hornburger P."/>
            <person name="Mueller R.-W."/>
            <person name="Bruemmer F."/>
            <person name="Labrenz M."/>
            <person name="Spormann A.M."/>
            <person name="Op Den Camp H."/>
            <person name="Overmann J."/>
            <person name="Amann R."/>
            <person name="Jetten M.S.M."/>
            <person name="Mascher T."/>
            <person name="Medema M.H."/>
            <person name="Devos D.P."/>
            <person name="Kaster A.-K."/>
            <person name="Ovreas L."/>
            <person name="Rohde M."/>
            <person name="Galperin M.Y."/>
            <person name="Jogler C."/>
        </authorList>
    </citation>
    <scope>NUCLEOTIDE SEQUENCE [LARGE SCALE GENOMIC DNA]</scope>
    <source>
        <strain evidence="1 2">KOR42</strain>
    </source>
</reference>
<keyword evidence="2" id="KW-1185">Reference proteome</keyword>
<dbReference type="AlphaFoldDB" id="A0A5C5WH16"/>
<gene>
    <name evidence="1" type="ORF">KOR42_36220</name>
</gene>
<dbReference type="OrthoDB" id="5416084at2"/>
<comment type="caution">
    <text evidence="1">The sequence shown here is derived from an EMBL/GenBank/DDBJ whole genome shotgun (WGS) entry which is preliminary data.</text>
</comment>
<dbReference type="InterPro" id="IPR011990">
    <property type="entry name" value="TPR-like_helical_dom_sf"/>
</dbReference>
<dbReference type="RefSeq" id="WP_146511062.1">
    <property type="nucleotide sequence ID" value="NZ_SIHI01000014.1"/>
</dbReference>
<evidence type="ECO:0000313" key="1">
    <source>
        <dbReference type="EMBL" id="TWT50076.1"/>
    </source>
</evidence>
<name>A0A5C5WH16_9PLAN</name>
<sequence>MTTPIELFQQGKLGEAVALAADDVRSTPGDITKRSLYCELLCFTRDWERADKQLEAITKIDKDAMIGAAMIRHLIRCEVAREEVFEQGRVPEFIKQPSESTQKRLEALTCLREGDVAAAVERIQQASEAESELTGKCNREAFQGIRDLDDLMGPILEVFTATGEYYWVNLDEIDDLEFDAPNNLVDQLWRKARIKTVGELSGRICVPAIYFDSASNEDGRVHVGRATDWVQKVPDGPVCGQGQRELLVGEDVKSIMEVTEIVIERD</sequence>
<dbReference type="SUPFAM" id="SSF144059">
    <property type="entry name" value="ImpE-like"/>
    <property type="match status" value="1"/>
</dbReference>
<dbReference type="Gene3D" id="1.25.40.10">
    <property type="entry name" value="Tetratricopeptide repeat domain"/>
    <property type="match status" value="1"/>
</dbReference>
<dbReference type="Proteomes" id="UP000317243">
    <property type="component" value="Unassembled WGS sequence"/>
</dbReference>
<dbReference type="InterPro" id="IPR009211">
    <property type="entry name" value="TagJ"/>
</dbReference>
<proteinExistence type="predicted"/>
<accession>A0A5C5WH16</accession>
<dbReference type="PIRSF" id="PIRSF029288">
    <property type="entry name" value="SciE_ImpE"/>
    <property type="match status" value="1"/>
</dbReference>
<dbReference type="EMBL" id="SIHI01000014">
    <property type="protein sequence ID" value="TWT50076.1"/>
    <property type="molecule type" value="Genomic_DNA"/>
</dbReference>